<name>A0ABQ8UZ99_9AGAR</name>
<dbReference type="Proteomes" id="UP001150217">
    <property type="component" value="Unassembled WGS sequence"/>
</dbReference>
<reference evidence="1" key="1">
    <citation type="submission" date="2022-08" db="EMBL/GenBank/DDBJ databases">
        <title>A Global Phylogenomic Analysis of the Shiitake Genus Lentinula.</title>
        <authorList>
            <consortium name="DOE Joint Genome Institute"/>
            <person name="Sierra-Patev S."/>
            <person name="Min B."/>
            <person name="Naranjo-Ortiz M."/>
            <person name="Looney B."/>
            <person name="Konkel Z."/>
            <person name="Slot J.C."/>
            <person name="Sakamoto Y."/>
            <person name="Steenwyk J.L."/>
            <person name="Rokas A."/>
            <person name="Carro J."/>
            <person name="Camarero S."/>
            <person name="Ferreira P."/>
            <person name="Molpeceres G."/>
            <person name="Ruiz-Duenas F.J."/>
            <person name="Serrano A."/>
            <person name="Henrissat B."/>
            <person name="Drula E."/>
            <person name="Hughes K.W."/>
            <person name="Mata J.L."/>
            <person name="Ishikawa N.K."/>
            <person name="Vargas-Isla R."/>
            <person name="Ushijima S."/>
            <person name="Smith C.A."/>
            <person name="Ahrendt S."/>
            <person name="Andreopoulos W."/>
            <person name="He G."/>
            <person name="Labutti K."/>
            <person name="Lipzen A."/>
            <person name="Ng V."/>
            <person name="Riley R."/>
            <person name="Sandor L."/>
            <person name="Barry K."/>
            <person name="Martinez A.T."/>
            <person name="Xiao Y."/>
            <person name="Gibbons J.G."/>
            <person name="Terashima K."/>
            <person name="Grigoriev I.V."/>
            <person name="Hibbett D.S."/>
        </authorList>
    </citation>
    <scope>NUCLEOTIDE SEQUENCE</scope>
    <source>
        <strain evidence="1">RHP3577 ss4</strain>
    </source>
</reference>
<dbReference type="EMBL" id="JANVFT010000148">
    <property type="protein sequence ID" value="KAJ4464051.1"/>
    <property type="molecule type" value="Genomic_DNA"/>
</dbReference>
<accession>A0ABQ8UZ99</accession>
<evidence type="ECO:0000313" key="1">
    <source>
        <dbReference type="EMBL" id="KAJ4464051.1"/>
    </source>
</evidence>
<keyword evidence="2" id="KW-1185">Reference proteome</keyword>
<gene>
    <name evidence="1" type="ORF">C8R41DRAFT_860648</name>
</gene>
<sequence>MEFRPKIFIPDESNKELSDLRSLIWWRFVSWYSLTLHLGQAFTKYLLFHGVPRIVASFYFLKTLDEKNGRETDPIEKLIRAVTRCVTVYVAMISPRAISKFGFYLVTRQALSQTKDKR</sequence>
<organism evidence="1 2">
    <name type="scientific">Lentinula lateritia</name>
    <dbReference type="NCBI Taxonomy" id="40482"/>
    <lineage>
        <taxon>Eukaryota</taxon>
        <taxon>Fungi</taxon>
        <taxon>Dikarya</taxon>
        <taxon>Basidiomycota</taxon>
        <taxon>Agaricomycotina</taxon>
        <taxon>Agaricomycetes</taxon>
        <taxon>Agaricomycetidae</taxon>
        <taxon>Agaricales</taxon>
        <taxon>Marasmiineae</taxon>
        <taxon>Omphalotaceae</taxon>
        <taxon>Lentinula</taxon>
    </lineage>
</organism>
<evidence type="ECO:0000313" key="2">
    <source>
        <dbReference type="Proteomes" id="UP001150217"/>
    </source>
</evidence>
<comment type="caution">
    <text evidence="1">The sequence shown here is derived from an EMBL/GenBank/DDBJ whole genome shotgun (WGS) entry which is preliminary data.</text>
</comment>
<proteinExistence type="predicted"/>
<protein>
    <recommendedName>
        <fullName evidence="3">DUF1279 domain-containing protein</fullName>
    </recommendedName>
</protein>
<evidence type="ECO:0008006" key="3">
    <source>
        <dbReference type="Google" id="ProtNLM"/>
    </source>
</evidence>